<dbReference type="Proteomes" id="UP001231859">
    <property type="component" value="Plasmid paApi_AU1"/>
</dbReference>
<organism evidence="2 3">
    <name type="scientific">Arsenophonus apicola</name>
    <dbReference type="NCBI Taxonomy" id="2879119"/>
    <lineage>
        <taxon>Bacteria</taxon>
        <taxon>Pseudomonadati</taxon>
        <taxon>Pseudomonadota</taxon>
        <taxon>Gammaproteobacteria</taxon>
        <taxon>Enterobacterales</taxon>
        <taxon>Morganellaceae</taxon>
        <taxon>Arsenophonus</taxon>
    </lineage>
</organism>
<dbReference type="InterPro" id="IPR010982">
    <property type="entry name" value="Lambda_DNA-bd_dom_sf"/>
</dbReference>
<evidence type="ECO:0000259" key="1">
    <source>
        <dbReference type="Pfam" id="PF13443"/>
    </source>
</evidence>
<feature type="domain" description="HTH cro/C1-type" evidence="1">
    <location>
        <begin position="12"/>
        <end position="63"/>
    </location>
</feature>
<protein>
    <submittedName>
        <fullName evidence="2">Helix-turn-helix transcriptional regulator</fullName>
    </submittedName>
</protein>
<reference evidence="2 3" key="1">
    <citation type="submission" date="2023-04" db="EMBL/GenBank/DDBJ databases">
        <title>Genome dynamics across the evolutionary transition to endosymbiosis.</title>
        <authorList>
            <person name="Siozios S."/>
            <person name="Nadal-Jimenez P."/>
            <person name="Azagi T."/>
            <person name="Sprong H."/>
            <person name="Frost C.L."/>
            <person name="Parratt S.R."/>
            <person name="Taylor G."/>
            <person name="Brettell L."/>
            <person name="Lew K.C."/>
            <person name="Croft L."/>
            <person name="King K.C."/>
            <person name="Brockhurst M.A."/>
            <person name="Hypsa V."/>
            <person name="Novakova E."/>
            <person name="Darby A.C."/>
            <person name="Hurst G.D.D."/>
        </authorList>
    </citation>
    <scope>NUCLEOTIDE SEQUENCE [LARGE SCALE GENOMIC DNA]</scope>
    <source>
        <strain evidence="3">aApi_AU</strain>
        <plasmid evidence="2 3">paApi_AU1</plasmid>
    </source>
</reference>
<dbReference type="RefSeq" id="WP_225508033.1">
    <property type="nucleotide sequence ID" value="NZ_CP084228.1"/>
</dbReference>
<keyword evidence="2" id="KW-0614">Plasmid</keyword>
<sequence>MNWSKAILQLKAKSGVQTNKDLYEKAGVTPSAFAAIKKGTATFKNVEKLCSAWGIKPSEFISWGE</sequence>
<geneLocation type="plasmid" evidence="2 3">
    <name>paApi_AU1</name>
</geneLocation>
<proteinExistence type="predicted"/>
<keyword evidence="3" id="KW-1185">Reference proteome</keyword>
<dbReference type="InterPro" id="IPR001387">
    <property type="entry name" value="Cro/C1-type_HTH"/>
</dbReference>
<dbReference type="EMBL" id="CP123757">
    <property type="protein sequence ID" value="WGO82191.1"/>
    <property type="molecule type" value="Genomic_DNA"/>
</dbReference>
<evidence type="ECO:0000313" key="3">
    <source>
        <dbReference type="Proteomes" id="UP001231859"/>
    </source>
</evidence>
<name>A0ABY8NZB4_9GAMM</name>
<dbReference type="Gene3D" id="1.10.260.40">
    <property type="entry name" value="lambda repressor-like DNA-binding domains"/>
    <property type="match status" value="1"/>
</dbReference>
<dbReference type="Pfam" id="PF13443">
    <property type="entry name" value="HTH_26"/>
    <property type="match status" value="1"/>
</dbReference>
<evidence type="ECO:0000313" key="2">
    <source>
        <dbReference type="EMBL" id="WGO82191.1"/>
    </source>
</evidence>
<accession>A0ABY8NZB4</accession>
<gene>
    <name evidence="2" type="ORF">QG404_00635</name>
</gene>